<dbReference type="SUPFAM" id="SSF55811">
    <property type="entry name" value="Nudix"/>
    <property type="match status" value="1"/>
</dbReference>
<organism evidence="4 5">
    <name type="scientific">Shewanella japonica</name>
    <dbReference type="NCBI Taxonomy" id="93973"/>
    <lineage>
        <taxon>Bacteria</taxon>
        <taxon>Pseudomonadati</taxon>
        <taxon>Pseudomonadota</taxon>
        <taxon>Gammaproteobacteria</taxon>
        <taxon>Alteromonadales</taxon>
        <taxon>Shewanellaceae</taxon>
        <taxon>Shewanella</taxon>
    </lineage>
</organism>
<keyword evidence="2 4" id="KW-0378">Hydrolase</keyword>
<evidence type="ECO:0000313" key="5">
    <source>
        <dbReference type="Proteomes" id="UP000191820"/>
    </source>
</evidence>
<evidence type="ECO:0000259" key="3">
    <source>
        <dbReference type="PROSITE" id="PS51462"/>
    </source>
</evidence>
<dbReference type="PROSITE" id="PS00893">
    <property type="entry name" value="NUDIX_BOX"/>
    <property type="match status" value="1"/>
</dbReference>
<accession>A0ABM6JGM2</accession>
<dbReference type="Gene3D" id="3.90.79.10">
    <property type="entry name" value="Nucleoside Triphosphate Pyrophosphohydrolase"/>
    <property type="match status" value="1"/>
</dbReference>
<proteinExistence type="predicted"/>
<keyword evidence="5" id="KW-1185">Reference proteome</keyword>
<dbReference type="InterPro" id="IPR020084">
    <property type="entry name" value="NUDIX_hydrolase_CS"/>
</dbReference>
<dbReference type="EMBL" id="CP020472">
    <property type="protein sequence ID" value="ARD21261.1"/>
    <property type="molecule type" value="Genomic_DNA"/>
</dbReference>
<reference evidence="4 5" key="1">
    <citation type="submission" date="2017-03" db="EMBL/GenBank/DDBJ databases">
        <title>Genome sequencing of Shewanella japonica KCTC 22435.</title>
        <authorList>
            <person name="Kim K.M."/>
        </authorList>
    </citation>
    <scope>NUCLEOTIDE SEQUENCE [LARGE SCALE GENOMIC DNA]</scope>
    <source>
        <strain evidence="4 5">KCTC 22435</strain>
    </source>
</reference>
<dbReference type="Proteomes" id="UP000191820">
    <property type="component" value="Chromosome"/>
</dbReference>
<comment type="cofactor">
    <cofactor evidence="1">
        <name>Mg(2+)</name>
        <dbReference type="ChEBI" id="CHEBI:18420"/>
    </cofactor>
</comment>
<dbReference type="PROSITE" id="PS51462">
    <property type="entry name" value="NUDIX"/>
    <property type="match status" value="1"/>
</dbReference>
<sequence length="190" mass="22270">MMRLFNYCDSRYLLMRHLKTTHHPDTPIEFVNDTNNVMLTRRAARAIVLQGQKILMLYTARYHDYSLPGGGVDDHEDIEQGLVRELSEETGARDIRNINEFGLYEEYRPWARNGANLMHMLSYCYTCEIDQELGDTQFEQHEINNGMKPVWMDIDQAIQHNLDTMANSDKKGLSIERETFLLKLIKQELL</sequence>
<protein>
    <submittedName>
        <fullName evidence="4">NUDIX hydrolase</fullName>
    </submittedName>
</protein>
<dbReference type="Pfam" id="PF00293">
    <property type="entry name" value="NUDIX"/>
    <property type="match status" value="1"/>
</dbReference>
<gene>
    <name evidence="4" type="ORF">SJ2017_0930</name>
</gene>
<dbReference type="InterPro" id="IPR000086">
    <property type="entry name" value="NUDIX_hydrolase_dom"/>
</dbReference>
<dbReference type="InterPro" id="IPR015797">
    <property type="entry name" value="NUDIX_hydrolase-like_dom_sf"/>
</dbReference>
<evidence type="ECO:0000313" key="4">
    <source>
        <dbReference type="EMBL" id="ARD21261.1"/>
    </source>
</evidence>
<dbReference type="PANTHER" id="PTHR43046:SF15">
    <property type="entry name" value="MUTT_NUDIX FAMILY PROTEIN"/>
    <property type="match status" value="1"/>
</dbReference>
<dbReference type="PANTHER" id="PTHR43046">
    <property type="entry name" value="GDP-MANNOSE MANNOSYL HYDROLASE"/>
    <property type="match status" value="1"/>
</dbReference>
<dbReference type="GO" id="GO:0016787">
    <property type="term" value="F:hydrolase activity"/>
    <property type="evidence" value="ECO:0007669"/>
    <property type="project" value="UniProtKB-KW"/>
</dbReference>
<evidence type="ECO:0000256" key="2">
    <source>
        <dbReference type="ARBA" id="ARBA00022801"/>
    </source>
</evidence>
<dbReference type="CDD" id="cd02883">
    <property type="entry name" value="NUDIX_Hydrolase"/>
    <property type="match status" value="1"/>
</dbReference>
<feature type="domain" description="Nudix hydrolase" evidence="3">
    <location>
        <begin position="21"/>
        <end position="177"/>
    </location>
</feature>
<name>A0ABM6JGM2_9GAMM</name>
<evidence type="ECO:0000256" key="1">
    <source>
        <dbReference type="ARBA" id="ARBA00001946"/>
    </source>
</evidence>